<feature type="compositionally biased region" description="Acidic residues" evidence="5">
    <location>
        <begin position="217"/>
        <end position="228"/>
    </location>
</feature>
<dbReference type="GO" id="GO:0000155">
    <property type="term" value="F:phosphorelay sensor kinase activity"/>
    <property type="evidence" value="ECO:0007669"/>
    <property type="project" value="InterPro"/>
</dbReference>
<keyword evidence="3 4" id="KW-0597">Phosphoprotein</keyword>
<comment type="catalytic activity">
    <reaction evidence="1">
        <text>ATP + protein L-histidine = ADP + protein N-phospho-L-histidine.</text>
        <dbReference type="EC" id="2.7.13.3"/>
    </reaction>
</comment>
<name>Q0F086_9PROT</name>
<dbReference type="RefSeq" id="WP_009849299.1">
    <property type="nucleotide sequence ID" value="NZ_DS022294.1"/>
</dbReference>
<dbReference type="Gene3D" id="3.40.50.2300">
    <property type="match status" value="1"/>
</dbReference>
<dbReference type="Proteomes" id="UP000005297">
    <property type="component" value="Unassembled WGS sequence"/>
</dbReference>
<feature type="region of interest" description="Disordered" evidence="5">
    <location>
        <begin position="208"/>
        <end position="228"/>
    </location>
</feature>
<dbReference type="STRING" id="314344.AL013_12600"/>
<evidence type="ECO:0000256" key="4">
    <source>
        <dbReference type="PROSITE-ProRule" id="PRU00169"/>
    </source>
</evidence>
<dbReference type="EC" id="2.7.13.3" evidence="2"/>
<dbReference type="InterPro" id="IPR003661">
    <property type="entry name" value="HisK_dim/P_dom"/>
</dbReference>
<dbReference type="Pfam" id="PF00072">
    <property type="entry name" value="Response_reg"/>
    <property type="match status" value="1"/>
</dbReference>
<evidence type="ECO:0000256" key="1">
    <source>
        <dbReference type="ARBA" id="ARBA00000085"/>
    </source>
</evidence>
<dbReference type="eggNOG" id="COG0745">
    <property type="taxonomic scope" value="Bacteria"/>
</dbReference>
<dbReference type="InterPro" id="IPR050595">
    <property type="entry name" value="Bact_response_regulator"/>
</dbReference>
<dbReference type="CDD" id="cd00156">
    <property type="entry name" value="REC"/>
    <property type="match status" value="1"/>
</dbReference>
<evidence type="ECO:0000313" key="7">
    <source>
        <dbReference type="EMBL" id="EAU54798.1"/>
    </source>
</evidence>
<dbReference type="InterPro" id="IPR036097">
    <property type="entry name" value="HisK_dim/P_sf"/>
</dbReference>
<evidence type="ECO:0000256" key="3">
    <source>
        <dbReference type="ARBA" id="ARBA00022553"/>
    </source>
</evidence>
<dbReference type="SUPFAM" id="SSF47384">
    <property type="entry name" value="Homodimeric domain of signal transducing histidine kinase"/>
    <property type="match status" value="1"/>
</dbReference>
<sequence>MTEKAHILIVDDEEIIRSILKKLLLTMGHEVTTASGSEEAIALIEQQRPDIILLDIVLPGDNSMNIVQTVRQPHKHHTAIVMISGHDNLDTMAKYIQAGADDFLLKPFNATLFRARVGRILTEINARKTIRQLQSRLAESELKLHMAEQAQETFCSKLSHDLNNSLTGIMMSAEMALMEELPETTVHAINEIIQSSDEINAIIKSHRATIGSNSDQQSDDPDEMLAGS</sequence>
<dbReference type="SUPFAM" id="SSF52172">
    <property type="entry name" value="CheY-like"/>
    <property type="match status" value="1"/>
</dbReference>
<evidence type="ECO:0000259" key="6">
    <source>
        <dbReference type="PROSITE" id="PS50110"/>
    </source>
</evidence>
<dbReference type="InParanoid" id="Q0F086"/>
<dbReference type="InterPro" id="IPR001789">
    <property type="entry name" value="Sig_transdc_resp-reg_receiver"/>
</dbReference>
<proteinExistence type="predicted"/>
<dbReference type="PROSITE" id="PS50110">
    <property type="entry name" value="RESPONSE_REGULATORY"/>
    <property type="match status" value="1"/>
</dbReference>
<keyword evidence="8" id="KW-1185">Reference proteome</keyword>
<organism evidence="7 8">
    <name type="scientific">Mariprofundus ferrooxydans PV-1</name>
    <dbReference type="NCBI Taxonomy" id="314345"/>
    <lineage>
        <taxon>Bacteria</taxon>
        <taxon>Pseudomonadati</taxon>
        <taxon>Pseudomonadota</taxon>
        <taxon>Candidatius Mariprofundia</taxon>
        <taxon>Mariprofundales</taxon>
        <taxon>Mariprofundaceae</taxon>
        <taxon>Mariprofundus</taxon>
    </lineage>
</organism>
<dbReference type="InterPro" id="IPR011006">
    <property type="entry name" value="CheY-like_superfamily"/>
</dbReference>
<protein>
    <recommendedName>
        <fullName evidence="2">histidine kinase</fullName>
        <ecNumber evidence="2">2.7.13.3</ecNumber>
    </recommendedName>
</protein>
<dbReference type="EMBL" id="AATS01000005">
    <property type="protein sequence ID" value="EAU54798.1"/>
    <property type="molecule type" value="Genomic_DNA"/>
</dbReference>
<gene>
    <name evidence="7" type="ORF">SPV1_08893</name>
</gene>
<dbReference type="AlphaFoldDB" id="Q0F086"/>
<evidence type="ECO:0000313" key="8">
    <source>
        <dbReference type="Proteomes" id="UP000005297"/>
    </source>
</evidence>
<dbReference type="HOGENOM" id="CLU_1213656_0_0_0"/>
<dbReference type="OrthoDB" id="9801602at2"/>
<comment type="caution">
    <text evidence="7">The sequence shown here is derived from an EMBL/GenBank/DDBJ whole genome shotgun (WGS) entry which is preliminary data.</text>
</comment>
<dbReference type="SMART" id="SM00388">
    <property type="entry name" value="HisKA"/>
    <property type="match status" value="1"/>
</dbReference>
<feature type="domain" description="Response regulatory" evidence="6">
    <location>
        <begin position="6"/>
        <end position="121"/>
    </location>
</feature>
<feature type="modified residue" description="4-aspartylphosphate" evidence="4">
    <location>
        <position position="55"/>
    </location>
</feature>
<dbReference type="SMART" id="SM00448">
    <property type="entry name" value="REC"/>
    <property type="match status" value="1"/>
</dbReference>
<evidence type="ECO:0000256" key="2">
    <source>
        <dbReference type="ARBA" id="ARBA00012438"/>
    </source>
</evidence>
<dbReference type="PANTHER" id="PTHR44591:SF3">
    <property type="entry name" value="RESPONSE REGULATORY DOMAIN-CONTAINING PROTEIN"/>
    <property type="match status" value="1"/>
</dbReference>
<reference evidence="7 8" key="1">
    <citation type="submission" date="2006-09" db="EMBL/GenBank/DDBJ databases">
        <authorList>
            <person name="Emerson D."/>
            <person name="Ferriera S."/>
            <person name="Johnson J."/>
            <person name="Kravitz S."/>
            <person name="Halpern A."/>
            <person name="Remington K."/>
            <person name="Beeson K."/>
            <person name="Tran B."/>
            <person name="Rogers Y.-H."/>
            <person name="Friedman R."/>
            <person name="Venter J.C."/>
        </authorList>
    </citation>
    <scope>NUCLEOTIDE SEQUENCE [LARGE SCALE GENOMIC DNA]</scope>
    <source>
        <strain evidence="7 8">PV-1</strain>
    </source>
</reference>
<dbReference type="Gene3D" id="1.10.287.130">
    <property type="match status" value="1"/>
</dbReference>
<dbReference type="PANTHER" id="PTHR44591">
    <property type="entry name" value="STRESS RESPONSE REGULATOR PROTEIN 1"/>
    <property type="match status" value="1"/>
</dbReference>
<evidence type="ECO:0000256" key="5">
    <source>
        <dbReference type="SAM" id="MobiDB-lite"/>
    </source>
</evidence>
<dbReference type="CDD" id="cd00082">
    <property type="entry name" value="HisKA"/>
    <property type="match status" value="1"/>
</dbReference>
<dbReference type="Pfam" id="PF00512">
    <property type="entry name" value="HisKA"/>
    <property type="match status" value="1"/>
</dbReference>
<accession>Q0F086</accession>